<dbReference type="WBParaSite" id="ACRNAN_scaffold4509.g8679.t1">
    <property type="protein sequence ID" value="ACRNAN_scaffold4509.g8679.t1"/>
    <property type="gene ID" value="ACRNAN_scaffold4509.g8679"/>
</dbReference>
<protein>
    <submittedName>
        <fullName evidence="2">Uncharacterized protein</fullName>
    </submittedName>
</protein>
<accession>A0A914DZD0</accession>
<dbReference type="AlphaFoldDB" id="A0A914DZD0"/>
<sequence>MRFSWSLLRNLNKSDWDKRVWQIGYQGPSRAKRNKGRHPGLISRSVISLLRERFEHEYNVMRWLANPYITKEKEEAYIKMHGTVDDQIAHQKELEKQAKMPGEPKILNEKLRVDRRRANIGNLLHSHRTVEDSMFDLLQRKRWD</sequence>
<evidence type="ECO:0000313" key="1">
    <source>
        <dbReference type="Proteomes" id="UP000887540"/>
    </source>
</evidence>
<dbReference type="Proteomes" id="UP000887540">
    <property type="component" value="Unplaced"/>
</dbReference>
<name>A0A914DZD0_9BILA</name>
<proteinExistence type="predicted"/>
<organism evidence="1 2">
    <name type="scientific">Acrobeloides nanus</name>
    <dbReference type="NCBI Taxonomy" id="290746"/>
    <lineage>
        <taxon>Eukaryota</taxon>
        <taxon>Metazoa</taxon>
        <taxon>Ecdysozoa</taxon>
        <taxon>Nematoda</taxon>
        <taxon>Chromadorea</taxon>
        <taxon>Rhabditida</taxon>
        <taxon>Tylenchina</taxon>
        <taxon>Cephalobomorpha</taxon>
        <taxon>Cephaloboidea</taxon>
        <taxon>Cephalobidae</taxon>
        <taxon>Acrobeloides</taxon>
    </lineage>
</organism>
<evidence type="ECO:0000313" key="2">
    <source>
        <dbReference type="WBParaSite" id="ACRNAN_scaffold4509.g8679.t1"/>
    </source>
</evidence>
<dbReference type="GO" id="GO:0005761">
    <property type="term" value="C:mitochondrial ribosome"/>
    <property type="evidence" value="ECO:0007669"/>
    <property type="project" value="InterPro"/>
</dbReference>
<reference evidence="2" key="1">
    <citation type="submission" date="2022-11" db="UniProtKB">
        <authorList>
            <consortium name="WormBaseParasite"/>
        </authorList>
    </citation>
    <scope>IDENTIFICATION</scope>
</reference>
<keyword evidence="1" id="KW-1185">Reference proteome</keyword>
<dbReference type="InterPro" id="IPR016576">
    <property type="entry name" value="Ribosomal_mL63"/>
</dbReference>
<dbReference type="Pfam" id="PF14978">
    <property type="entry name" value="MRP-63"/>
    <property type="match status" value="1"/>
</dbReference>